<dbReference type="Gene3D" id="1.10.10.60">
    <property type="entry name" value="Homeodomain-like"/>
    <property type="match status" value="2"/>
</dbReference>
<keyword evidence="2" id="KW-0804">Transcription</keyword>
<dbReference type="InterPro" id="IPR018060">
    <property type="entry name" value="HTH_AraC"/>
</dbReference>
<dbReference type="SMART" id="SM00342">
    <property type="entry name" value="HTH_ARAC"/>
    <property type="match status" value="1"/>
</dbReference>
<dbReference type="PANTHER" id="PTHR47893:SF1">
    <property type="entry name" value="REGULATORY PROTEIN PCHR"/>
    <property type="match status" value="1"/>
</dbReference>
<dbReference type="AlphaFoldDB" id="A0A7X8SPQ5"/>
<name>A0A7X8SPQ5_9BACT</name>
<evidence type="ECO:0000259" key="3">
    <source>
        <dbReference type="PROSITE" id="PS01124"/>
    </source>
</evidence>
<dbReference type="PANTHER" id="PTHR47893">
    <property type="entry name" value="REGULATORY PROTEIN PCHR"/>
    <property type="match status" value="1"/>
</dbReference>
<dbReference type="Proteomes" id="UP000585050">
    <property type="component" value="Unassembled WGS sequence"/>
</dbReference>
<organism evidence="4 5">
    <name type="scientific">Flammeovirga agarivorans</name>
    <dbReference type="NCBI Taxonomy" id="2726742"/>
    <lineage>
        <taxon>Bacteria</taxon>
        <taxon>Pseudomonadati</taxon>
        <taxon>Bacteroidota</taxon>
        <taxon>Cytophagia</taxon>
        <taxon>Cytophagales</taxon>
        <taxon>Flammeovirgaceae</taxon>
        <taxon>Flammeovirga</taxon>
    </lineage>
</organism>
<accession>A0A7X8SPQ5</accession>
<protein>
    <submittedName>
        <fullName evidence="4">Helix-turn-helix transcriptional regulator</fullName>
    </submittedName>
</protein>
<dbReference type="RefSeq" id="WP_168884725.1">
    <property type="nucleotide sequence ID" value="NZ_JABAIL010000009.1"/>
</dbReference>
<dbReference type="GO" id="GO:0043565">
    <property type="term" value="F:sequence-specific DNA binding"/>
    <property type="evidence" value="ECO:0007669"/>
    <property type="project" value="InterPro"/>
</dbReference>
<dbReference type="SUPFAM" id="SSF46689">
    <property type="entry name" value="Homeodomain-like"/>
    <property type="match status" value="2"/>
</dbReference>
<evidence type="ECO:0000256" key="2">
    <source>
        <dbReference type="ARBA" id="ARBA00023163"/>
    </source>
</evidence>
<comment type="caution">
    <text evidence="4">The sequence shown here is derived from an EMBL/GenBank/DDBJ whole genome shotgun (WGS) entry which is preliminary data.</text>
</comment>
<evidence type="ECO:0000256" key="1">
    <source>
        <dbReference type="ARBA" id="ARBA00023015"/>
    </source>
</evidence>
<sequence>MAIRKVNEILNKWTTLLNGKRVENTVHLDSSACKGTINGVTCSDDLEVVKFDVVVYDKLKFNRPKQVEESNFVTISFGENTAEYILEEKEEKGEVIQNEFVYNSIGSFCTNSDENIEWEYKKNSKVKLLVVRVSIDLYNKYVQQSEGLMKLMSLDQIFWVFEEFDPLMKLVFSRLYELKEDEIFYNEKIENLSIALIHRFFTNVSEREVLTEGNKYSFNVEPVFQAYNMLKNTLNRAISLDELSREVGLSESRLRFLFKQVFGTTISTFHQDVRLQKTKEELLAGKKTSLMIAMDYGFSSASHFSTAFKKRFKMSPKEFIKSSAR</sequence>
<keyword evidence="1" id="KW-0805">Transcription regulation</keyword>
<dbReference type="GO" id="GO:0003700">
    <property type="term" value="F:DNA-binding transcription factor activity"/>
    <property type="evidence" value="ECO:0007669"/>
    <property type="project" value="InterPro"/>
</dbReference>
<feature type="domain" description="HTH araC/xylS-type" evidence="3">
    <location>
        <begin position="224"/>
        <end position="322"/>
    </location>
</feature>
<dbReference type="EMBL" id="JABAIL010000009">
    <property type="protein sequence ID" value="NLR94012.1"/>
    <property type="molecule type" value="Genomic_DNA"/>
</dbReference>
<dbReference type="Pfam" id="PF12833">
    <property type="entry name" value="HTH_18"/>
    <property type="match status" value="1"/>
</dbReference>
<dbReference type="PROSITE" id="PS01124">
    <property type="entry name" value="HTH_ARAC_FAMILY_2"/>
    <property type="match status" value="1"/>
</dbReference>
<gene>
    <name evidence="4" type="ORF">HGP29_22615</name>
</gene>
<dbReference type="InterPro" id="IPR009057">
    <property type="entry name" value="Homeodomain-like_sf"/>
</dbReference>
<evidence type="ECO:0000313" key="5">
    <source>
        <dbReference type="Proteomes" id="UP000585050"/>
    </source>
</evidence>
<keyword evidence="5" id="KW-1185">Reference proteome</keyword>
<reference evidence="4 5" key="1">
    <citation type="submission" date="2020-04" db="EMBL/GenBank/DDBJ databases">
        <title>Flammeovirga sp. SR4, a novel species isolated from seawater.</title>
        <authorList>
            <person name="Wang X."/>
        </authorList>
    </citation>
    <scope>NUCLEOTIDE SEQUENCE [LARGE SCALE GENOMIC DNA]</scope>
    <source>
        <strain evidence="4 5">SR4</strain>
    </source>
</reference>
<evidence type="ECO:0000313" key="4">
    <source>
        <dbReference type="EMBL" id="NLR94012.1"/>
    </source>
</evidence>
<dbReference type="InterPro" id="IPR053142">
    <property type="entry name" value="PchR_regulatory_protein"/>
</dbReference>
<proteinExistence type="predicted"/>